<organism evidence="3 4">
    <name type="scientific">Ketogulonicigenium vulgare (strain WSH-001)</name>
    <dbReference type="NCBI Taxonomy" id="759362"/>
    <lineage>
        <taxon>Bacteria</taxon>
        <taxon>Pseudomonadati</taxon>
        <taxon>Pseudomonadota</taxon>
        <taxon>Alphaproteobacteria</taxon>
        <taxon>Rhodobacterales</taxon>
        <taxon>Roseobacteraceae</taxon>
        <taxon>Ketogulonicigenium</taxon>
    </lineage>
</organism>
<dbReference type="InterPro" id="IPR052698">
    <property type="entry name" value="MoCofactor_Util/Proc"/>
</dbReference>
<dbReference type="Gene3D" id="3.40.50.720">
    <property type="entry name" value="NAD(P)-binding Rossmann-like Domain"/>
    <property type="match status" value="1"/>
</dbReference>
<dbReference type="OrthoDB" id="61481at2"/>
<keyword evidence="3" id="KW-0560">Oxidoreductase</keyword>
<evidence type="ECO:0000313" key="4">
    <source>
        <dbReference type="Proteomes" id="UP000000692"/>
    </source>
</evidence>
<dbReference type="EMBL" id="CP002018">
    <property type="protein sequence ID" value="AEM42435.1"/>
    <property type="molecule type" value="Genomic_DNA"/>
</dbReference>
<dbReference type="Pfam" id="PF13478">
    <property type="entry name" value="XdhC_C"/>
    <property type="match status" value="1"/>
</dbReference>
<dbReference type="PANTHER" id="PTHR30388:SF6">
    <property type="entry name" value="XANTHINE DEHYDROGENASE SUBUNIT A-RELATED"/>
    <property type="match status" value="1"/>
</dbReference>
<dbReference type="KEGG" id="kvl:KVU_2596"/>
<keyword evidence="4" id="KW-1185">Reference proteome</keyword>
<dbReference type="Pfam" id="PF02625">
    <property type="entry name" value="XdhC_CoxI"/>
    <property type="match status" value="1"/>
</dbReference>
<evidence type="ECO:0000259" key="1">
    <source>
        <dbReference type="Pfam" id="PF02625"/>
    </source>
</evidence>
<evidence type="ECO:0000259" key="2">
    <source>
        <dbReference type="Pfam" id="PF13478"/>
    </source>
</evidence>
<feature type="domain" description="XdhC Rossmann" evidence="2">
    <location>
        <begin position="149"/>
        <end position="286"/>
    </location>
</feature>
<evidence type="ECO:0000313" key="3">
    <source>
        <dbReference type="EMBL" id="AEM42435.1"/>
    </source>
</evidence>
<dbReference type="NCBIfam" id="TIGR02964">
    <property type="entry name" value="xanthine_xdhC"/>
    <property type="match status" value="1"/>
</dbReference>
<proteinExistence type="predicted"/>
<accession>F9Y8V8</accession>
<dbReference type="PANTHER" id="PTHR30388">
    <property type="entry name" value="ALDEHYDE OXIDOREDUCTASE MOLYBDENUM COFACTOR ASSEMBLY PROTEIN"/>
    <property type="match status" value="1"/>
</dbReference>
<dbReference type="Proteomes" id="UP000000692">
    <property type="component" value="Chromosome"/>
</dbReference>
<protein>
    <submittedName>
        <fullName evidence="3">Xanthine dehydrogenase accessory factor</fullName>
        <ecNumber evidence="3">1.17.1.4</ecNumber>
    </submittedName>
</protein>
<dbReference type="PATRIC" id="fig|759362.5.peg.2715"/>
<reference evidence="3 4" key="1">
    <citation type="journal article" date="2011" name="J. Bacteriol.">
        <title>Complete genome sequence of the industrial strain Ketogulonicigenium vulgare WSH-001.</title>
        <authorList>
            <person name="Liu L."/>
            <person name="Li Y."/>
            <person name="Zhang J."/>
            <person name="Zhou Z."/>
            <person name="Liu J."/>
            <person name="Li X."/>
            <person name="Zhou J."/>
            <person name="Du G."/>
            <person name="Wang L."/>
            <person name="Chen J."/>
        </authorList>
    </citation>
    <scope>NUCLEOTIDE SEQUENCE [LARGE SCALE GENOMIC DNA]</scope>
    <source>
        <strain evidence="3 4">WSH-001</strain>
    </source>
</reference>
<gene>
    <name evidence="3" type="primary">xdhC</name>
    <name evidence="3" type="ordered locus">KVU_2596</name>
</gene>
<sequence length="298" mass="31832">MSLDLAALTRAVAQHLRLVRVLVLKHAGSVPRETGTSMLVTTNGLEGTIGGGRLEDEAIRAARALLAEDAAPRLQTYPLGPRLGQCCGGSVTLLYEVFTAQNLPSALPYARPIDPAAPPPAQLTPLPDGTPRIEAGWIIEGPPPQNRPLWLFGAGHVGRAIVSILAPLNDRQITWVDTSADRFPDTPANVTPLIAADPARVVPYAPAHADHLIMTYSHDFDFALCHALLSHGFHSAGLIGSDTKWIRFQRRLATLGHSDAQIQRITCPIGDPALGKPPQAIAIGVVYALLKGKELQSQ</sequence>
<dbReference type="HOGENOM" id="CLU_041115_4_0_5"/>
<dbReference type="InterPro" id="IPR003777">
    <property type="entry name" value="XdhC_CoxI"/>
</dbReference>
<dbReference type="InterPro" id="IPR014308">
    <property type="entry name" value="Xanthine_DH_XdhC"/>
</dbReference>
<dbReference type="EC" id="1.17.1.4" evidence="3"/>
<dbReference type="InterPro" id="IPR027051">
    <property type="entry name" value="XdhC_Rossmann_dom"/>
</dbReference>
<dbReference type="RefSeq" id="WP_014538138.1">
    <property type="nucleotide sequence ID" value="NC_017384.1"/>
</dbReference>
<dbReference type="GO" id="GO:0004854">
    <property type="term" value="F:xanthine dehydrogenase activity"/>
    <property type="evidence" value="ECO:0007669"/>
    <property type="project" value="UniProtKB-EC"/>
</dbReference>
<dbReference type="AlphaFoldDB" id="F9Y8V8"/>
<feature type="domain" description="XdhC- CoxI" evidence="1">
    <location>
        <begin position="12"/>
        <end position="77"/>
    </location>
</feature>
<name>F9Y8V8_KETVW</name>
<dbReference type="eggNOG" id="COG1975">
    <property type="taxonomic scope" value="Bacteria"/>
</dbReference>